<keyword evidence="6" id="KW-0285">Flavoprotein</keyword>
<dbReference type="SUPFAM" id="SSF142984">
    <property type="entry name" value="Nqo1 middle domain-like"/>
    <property type="match status" value="1"/>
</dbReference>
<dbReference type="PANTHER" id="PTHR43578">
    <property type="entry name" value="NADH-QUINONE OXIDOREDUCTASE SUBUNIT F"/>
    <property type="match status" value="1"/>
</dbReference>
<evidence type="ECO:0000313" key="12">
    <source>
        <dbReference type="EMBL" id="PKR87794.1"/>
    </source>
</evidence>
<dbReference type="PANTHER" id="PTHR43578:SF3">
    <property type="entry name" value="NADH-QUINONE OXIDOREDUCTASE SUBUNIT F"/>
    <property type="match status" value="1"/>
</dbReference>
<comment type="cofactor">
    <cofactor evidence="2">
        <name>[4Fe-4S] cluster</name>
        <dbReference type="ChEBI" id="CHEBI:49883"/>
    </cofactor>
</comment>
<dbReference type="FunFam" id="3.40.50.11540:FF:000001">
    <property type="entry name" value="NADH dehydrogenase [ubiquinone] flavoprotein 1, mitochondrial"/>
    <property type="match status" value="1"/>
</dbReference>
<evidence type="ECO:0000256" key="10">
    <source>
        <dbReference type="ARBA" id="ARBA00047712"/>
    </source>
</evidence>
<comment type="cofactor">
    <cofactor evidence="1">
        <name>FMN</name>
        <dbReference type="ChEBI" id="CHEBI:58210"/>
    </cofactor>
</comment>
<comment type="caution">
    <text evidence="12">The sequence shown here is derived from an EMBL/GenBank/DDBJ whole genome shotgun (WGS) entry which is preliminary data.</text>
</comment>
<keyword evidence="6" id="KW-0288">FMN</keyword>
<evidence type="ECO:0000259" key="11">
    <source>
        <dbReference type="SMART" id="SM00928"/>
    </source>
</evidence>
<dbReference type="SUPFAM" id="SSF140490">
    <property type="entry name" value="Nqo1C-terminal domain-like"/>
    <property type="match status" value="1"/>
</dbReference>
<name>A0A1I4TZJ7_9HYPH</name>
<dbReference type="Gene3D" id="6.10.250.1450">
    <property type="match status" value="1"/>
</dbReference>
<comment type="similarity">
    <text evidence="4">Belongs to the complex I 51 kDa subunit family.</text>
</comment>
<dbReference type="GO" id="GO:0010181">
    <property type="term" value="F:FMN binding"/>
    <property type="evidence" value="ECO:0007669"/>
    <property type="project" value="InterPro"/>
</dbReference>
<dbReference type="Proteomes" id="UP000233491">
    <property type="component" value="Unassembled WGS sequence"/>
</dbReference>
<dbReference type="GO" id="GO:0051539">
    <property type="term" value="F:4 iron, 4 sulfur cluster binding"/>
    <property type="evidence" value="ECO:0007669"/>
    <property type="project" value="UniProtKB-KW"/>
</dbReference>
<evidence type="ECO:0000256" key="2">
    <source>
        <dbReference type="ARBA" id="ARBA00001966"/>
    </source>
</evidence>
<protein>
    <submittedName>
        <fullName evidence="12">NADH-quinone oxidoreductase subunit L</fullName>
    </submittedName>
</protein>
<dbReference type="InterPro" id="IPR001949">
    <property type="entry name" value="NADH-UbQ_OxRdtase_51kDa_CS"/>
</dbReference>
<dbReference type="Gene3D" id="3.40.50.11540">
    <property type="entry name" value="NADH-ubiquinone oxidoreductase 51kDa subunit"/>
    <property type="match status" value="1"/>
</dbReference>
<evidence type="ECO:0000256" key="8">
    <source>
        <dbReference type="ARBA" id="ARBA00023004"/>
    </source>
</evidence>
<dbReference type="GO" id="GO:0008137">
    <property type="term" value="F:NADH dehydrogenase (ubiquinone) activity"/>
    <property type="evidence" value="ECO:0007669"/>
    <property type="project" value="InterPro"/>
</dbReference>
<dbReference type="Pfam" id="PF10589">
    <property type="entry name" value="NADH_4Fe-4S"/>
    <property type="match status" value="1"/>
</dbReference>
<dbReference type="CDD" id="cd02980">
    <property type="entry name" value="TRX_Fd_family"/>
    <property type="match status" value="1"/>
</dbReference>
<dbReference type="SUPFAM" id="SSF142019">
    <property type="entry name" value="Nqo1 FMN-binding domain-like"/>
    <property type="match status" value="1"/>
</dbReference>
<comment type="function">
    <text evidence="3">NDH-1 shuttles electrons from NADH, via FMN and iron-sulfur (Fe-S) centers, to quinones in the respiratory chain. The immediate electron acceptor for the enzyme in this species is believed to be ubiquinone. Couples the redox reaction to proton translocation (for every two electrons transferred, four hydrogen ions are translocated across the cytoplasmic membrane), and thus conserves the redox energy in a proton gradient.</text>
</comment>
<dbReference type="OrthoDB" id="9761899at2"/>
<reference evidence="12 13" key="1">
    <citation type="submission" date="2017-12" db="EMBL/GenBank/DDBJ databases">
        <title>Anaerobic carbon monoxide metabolism by Pleomorphomonas carboxyditropha sp. nov., a new mesophilic hydrogenogenic carboxidotroph.</title>
        <authorList>
            <person name="Esquivel-Elizondo S."/>
            <person name="Krajmalnik-Brown R."/>
        </authorList>
    </citation>
    <scope>NUCLEOTIDE SEQUENCE [LARGE SCALE GENOMIC DNA]</scope>
    <source>
        <strain evidence="12 13">R5-392</strain>
    </source>
</reference>
<evidence type="ECO:0000256" key="4">
    <source>
        <dbReference type="ARBA" id="ARBA00007523"/>
    </source>
</evidence>
<dbReference type="Gene3D" id="3.40.30.10">
    <property type="entry name" value="Glutaredoxin"/>
    <property type="match status" value="1"/>
</dbReference>
<keyword evidence="7" id="KW-0479">Metal-binding</keyword>
<dbReference type="InterPro" id="IPR037225">
    <property type="entry name" value="Nuo51_FMN-bd_sf"/>
</dbReference>
<dbReference type="InterPro" id="IPR019575">
    <property type="entry name" value="Nuop51_4Fe4S-bd"/>
</dbReference>
<dbReference type="SMART" id="SM00928">
    <property type="entry name" value="NADH_4Fe-4S"/>
    <property type="match status" value="1"/>
</dbReference>
<evidence type="ECO:0000256" key="7">
    <source>
        <dbReference type="ARBA" id="ARBA00022723"/>
    </source>
</evidence>
<dbReference type="FunFam" id="1.20.1440.230:FF:000001">
    <property type="entry name" value="Mitochondrial NADH dehydrogenase flavoprotein 1"/>
    <property type="match status" value="1"/>
</dbReference>
<feature type="domain" description="NADH-ubiquinone oxidoreductase 51kDa subunit iron-sulphur binding" evidence="11">
    <location>
        <begin position="457"/>
        <end position="502"/>
    </location>
</feature>
<organism evidence="12 13">
    <name type="scientific">Pleomorphomonas diazotrophica</name>
    <dbReference type="NCBI Taxonomy" id="1166257"/>
    <lineage>
        <taxon>Bacteria</taxon>
        <taxon>Pseudomonadati</taxon>
        <taxon>Pseudomonadota</taxon>
        <taxon>Alphaproteobacteria</taxon>
        <taxon>Hyphomicrobiales</taxon>
        <taxon>Pleomorphomonadaceae</taxon>
        <taxon>Pleomorphomonas</taxon>
    </lineage>
</organism>
<keyword evidence="13" id="KW-1185">Reference proteome</keyword>
<evidence type="ECO:0000256" key="5">
    <source>
        <dbReference type="ARBA" id="ARBA00022485"/>
    </source>
</evidence>
<dbReference type="EMBL" id="PJNW01000016">
    <property type="protein sequence ID" value="PKR87794.1"/>
    <property type="molecule type" value="Genomic_DNA"/>
</dbReference>
<dbReference type="InterPro" id="IPR011538">
    <property type="entry name" value="Nuo51_FMN-bd"/>
</dbReference>
<dbReference type="InterPro" id="IPR036249">
    <property type="entry name" value="Thioredoxin-like_sf"/>
</dbReference>
<accession>A0A1I4TZJ7</accession>
<keyword evidence="8" id="KW-0408">Iron</keyword>
<dbReference type="InterPro" id="IPR037207">
    <property type="entry name" value="Nuop51_4Fe4S-bd_sf"/>
</dbReference>
<evidence type="ECO:0000313" key="13">
    <source>
        <dbReference type="Proteomes" id="UP000233491"/>
    </source>
</evidence>
<evidence type="ECO:0000256" key="3">
    <source>
        <dbReference type="ARBA" id="ARBA00002378"/>
    </source>
</evidence>
<keyword evidence="5" id="KW-0004">4Fe-4S</keyword>
<dbReference type="GO" id="GO:0046872">
    <property type="term" value="F:metal ion binding"/>
    <property type="evidence" value="ECO:0007669"/>
    <property type="project" value="UniProtKB-KW"/>
</dbReference>
<dbReference type="PROSITE" id="PS00645">
    <property type="entry name" value="COMPLEX1_51K_2"/>
    <property type="match status" value="1"/>
</dbReference>
<dbReference type="Gene3D" id="1.20.1440.230">
    <property type="entry name" value="NADH-ubiquinone oxidoreductase 51kDa subunit, iron-sulphur binding domain"/>
    <property type="match status" value="1"/>
</dbReference>
<sequence>MKPEELEVKAAAELAKQQAMDVRLVCCSSTGCQSSGAADIVARIKSDLAEMGLDGKVQVGGTGCMGLCSKGPLVRMTSKVHEDTLFSEMTPDLASRLVTEVVAPIARGEKVADPVGPLGAHVMDLHAAFFAMQERVVLSNNGHADPEKLADYLVHGGYQGLRKALTMSAEEICQEMLASGLRGRGGAGYPTGLKWDFARRVESDVKYVICNGDEGDPGAFMDRSVLEGDPHAVIEGMMIAARAMNATNGVFYIRAEYPLAVDRVEKAIRQARQAGLVGRNILNSGWSFDFDVRLGAGAFVCGEETALIASVEGKRGTPRPRPPFPSVKGLWNKPSCVNNVETLANVPRILLKGADWFAAKGTEKSKGTKVFALTGKIAHNGLVEVPMGITIREIVETIGGGTGTDRKVKAVQTGGPSGGMIPESQFDTPISYEHLQQLGSMMGSGGLIVIDDQDSVVELARFYLDFCVDESCGKCAPCRIGGTQMLGLLDKIVAGEGTEEDIANIRMIAQAMQKGSLCALGQTAPNPVLSALKHFGSEFTERLKKPVAAEA</sequence>
<evidence type="ECO:0000256" key="1">
    <source>
        <dbReference type="ARBA" id="ARBA00001917"/>
    </source>
</evidence>
<dbReference type="RefSeq" id="WP_101290917.1">
    <property type="nucleotide sequence ID" value="NZ_FOUQ01000006.1"/>
</dbReference>
<dbReference type="Pfam" id="PF01257">
    <property type="entry name" value="2Fe-2S_thioredx"/>
    <property type="match status" value="1"/>
</dbReference>
<dbReference type="Pfam" id="PF01512">
    <property type="entry name" value="Complex1_51K"/>
    <property type="match status" value="1"/>
</dbReference>
<evidence type="ECO:0000256" key="9">
    <source>
        <dbReference type="ARBA" id="ARBA00023014"/>
    </source>
</evidence>
<evidence type="ECO:0000256" key="6">
    <source>
        <dbReference type="ARBA" id="ARBA00022643"/>
    </source>
</evidence>
<proteinExistence type="inferred from homology"/>
<dbReference type="Gene3D" id="3.10.20.600">
    <property type="match status" value="1"/>
</dbReference>
<gene>
    <name evidence="12" type="ORF">CXZ10_18925</name>
</gene>
<comment type="catalytic activity">
    <reaction evidence="10">
        <text>a quinone + NADH + 5 H(+)(in) = a quinol + NAD(+) + 4 H(+)(out)</text>
        <dbReference type="Rhea" id="RHEA:57888"/>
        <dbReference type="ChEBI" id="CHEBI:15378"/>
        <dbReference type="ChEBI" id="CHEBI:24646"/>
        <dbReference type="ChEBI" id="CHEBI:57540"/>
        <dbReference type="ChEBI" id="CHEBI:57945"/>
        <dbReference type="ChEBI" id="CHEBI:132124"/>
    </reaction>
</comment>
<dbReference type="SUPFAM" id="SSF52833">
    <property type="entry name" value="Thioredoxin-like"/>
    <property type="match status" value="1"/>
</dbReference>
<dbReference type="AlphaFoldDB" id="A0A1I4TZJ7"/>
<keyword evidence="9" id="KW-0411">Iron-sulfur</keyword>